<evidence type="ECO:0000313" key="1">
    <source>
        <dbReference type="EMBL" id="MDQ0362226.1"/>
    </source>
</evidence>
<organism evidence="1 2">
    <name type="scientific">Breznakia pachnodae</name>
    <dbReference type="NCBI Taxonomy" id="265178"/>
    <lineage>
        <taxon>Bacteria</taxon>
        <taxon>Bacillati</taxon>
        <taxon>Bacillota</taxon>
        <taxon>Erysipelotrichia</taxon>
        <taxon>Erysipelotrichales</taxon>
        <taxon>Erysipelotrichaceae</taxon>
        <taxon>Breznakia</taxon>
    </lineage>
</organism>
<name>A0ABU0E682_9FIRM</name>
<keyword evidence="2" id="KW-1185">Reference proteome</keyword>
<dbReference type="Proteomes" id="UP001230220">
    <property type="component" value="Unassembled WGS sequence"/>
</dbReference>
<gene>
    <name evidence="1" type="ORF">J2S15_002980</name>
</gene>
<evidence type="ECO:0000313" key="2">
    <source>
        <dbReference type="Proteomes" id="UP001230220"/>
    </source>
</evidence>
<dbReference type="EMBL" id="JAUSUR010000006">
    <property type="protein sequence ID" value="MDQ0362226.1"/>
    <property type="molecule type" value="Genomic_DNA"/>
</dbReference>
<dbReference type="Pfam" id="PF02620">
    <property type="entry name" value="YceD"/>
    <property type="match status" value="1"/>
</dbReference>
<dbReference type="InterPro" id="IPR003772">
    <property type="entry name" value="YceD"/>
</dbReference>
<evidence type="ECO:0008006" key="3">
    <source>
        <dbReference type="Google" id="ProtNLM"/>
    </source>
</evidence>
<proteinExistence type="predicted"/>
<protein>
    <recommendedName>
        <fullName evidence="3">DUF177 domain-containing protein</fullName>
    </recommendedName>
</protein>
<sequence length="171" mass="19932">MKWSKNEILNLKKDVISFDEELTFPKTVFEKNHHLRDLKNVNVKGKIRYESISDLVTCDLVISGDMILPCAITNEDVVYPFETETTELFAFRKVDDHEDVHEAKGDVVELLPIIFQTIMMEVPLKVVKEGLKEYPKGEGWEVIKESDYQSRKKDEVDPRLAKLKEFKIDED</sequence>
<accession>A0ABU0E682</accession>
<comment type="caution">
    <text evidence="1">The sequence shown here is derived from an EMBL/GenBank/DDBJ whole genome shotgun (WGS) entry which is preliminary data.</text>
</comment>
<reference evidence="1 2" key="1">
    <citation type="submission" date="2023-07" db="EMBL/GenBank/DDBJ databases">
        <title>Genomic Encyclopedia of Type Strains, Phase IV (KMG-IV): sequencing the most valuable type-strain genomes for metagenomic binning, comparative biology and taxonomic classification.</title>
        <authorList>
            <person name="Goeker M."/>
        </authorList>
    </citation>
    <scope>NUCLEOTIDE SEQUENCE [LARGE SCALE GENOMIC DNA]</scope>
    <source>
        <strain evidence="1 2">DSM 16784</strain>
    </source>
</reference>